<evidence type="ECO:0000313" key="2">
    <source>
        <dbReference type="Proteomes" id="UP000541444"/>
    </source>
</evidence>
<accession>A0A7J7LD03</accession>
<proteinExistence type="predicted"/>
<reference evidence="1 2" key="1">
    <citation type="journal article" date="2020" name="IScience">
        <title>Genome Sequencing of the Endangered Kingdonia uniflora (Circaeasteraceae, Ranunculales) Reveals Potential Mechanisms of Evolutionary Specialization.</title>
        <authorList>
            <person name="Sun Y."/>
            <person name="Deng T."/>
            <person name="Zhang A."/>
            <person name="Moore M.J."/>
            <person name="Landis J.B."/>
            <person name="Lin N."/>
            <person name="Zhang H."/>
            <person name="Zhang X."/>
            <person name="Huang J."/>
            <person name="Zhang X."/>
            <person name="Sun H."/>
            <person name="Wang H."/>
        </authorList>
    </citation>
    <scope>NUCLEOTIDE SEQUENCE [LARGE SCALE GENOMIC DNA]</scope>
    <source>
        <strain evidence="1">TB1705</strain>
        <tissue evidence="1">Leaf</tissue>
    </source>
</reference>
<sequence>MYMLKVIRTTINLSNFIRIQFYLLQHIRTTLKVIRIELLFSLMRHSYFHTL</sequence>
<dbReference type="AlphaFoldDB" id="A0A7J7LD03"/>
<comment type="caution">
    <text evidence="1">The sequence shown here is derived from an EMBL/GenBank/DDBJ whole genome shotgun (WGS) entry which is preliminary data.</text>
</comment>
<dbReference type="Proteomes" id="UP000541444">
    <property type="component" value="Unassembled WGS sequence"/>
</dbReference>
<keyword evidence="2" id="KW-1185">Reference proteome</keyword>
<name>A0A7J7LD03_9MAGN</name>
<protein>
    <submittedName>
        <fullName evidence="1">Uncharacterized protein</fullName>
    </submittedName>
</protein>
<gene>
    <name evidence="1" type="ORF">GIB67_013179</name>
</gene>
<evidence type="ECO:0000313" key="1">
    <source>
        <dbReference type="EMBL" id="KAF6140410.1"/>
    </source>
</evidence>
<organism evidence="1 2">
    <name type="scientific">Kingdonia uniflora</name>
    <dbReference type="NCBI Taxonomy" id="39325"/>
    <lineage>
        <taxon>Eukaryota</taxon>
        <taxon>Viridiplantae</taxon>
        <taxon>Streptophyta</taxon>
        <taxon>Embryophyta</taxon>
        <taxon>Tracheophyta</taxon>
        <taxon>Spermatophyta</taxon>
        <taxon>Magnoliopsida</taxon>
        <taxon>Ranunculales</taxon>
        <taxon>Circaeasteraceae</taxon>
        <taxon>Kingdonia</taxon>
    </lineage>
</organism>
<dbReference type="EMBL" id="JACGCM010002380">
    <property type="protein sequence ID" value="KAF6140410.1"/>
    <property type="molecule type" value="Genomic_DNA"/>
</dbReference>